<accession>A0ABW4HLP5</accession>
<name>A0ABW4HLP5_9BACI</name>
<reference evidence="2" key="1">
    <citation type="journal article" date="2019" name="Int. J. Syst. Evol. Microbiol.">
        <title>The Global Catalogue of Microorganisms (GCM) 10K type strain sequencing project: providing services to taxonomists for standard genome sequencing and annotation.</title>
        <authorList>
            <consortium name="The Broad Institute Genomics Platform"/>
            <consortium name="The Broad Institute Genome Sequencing Center for Infectious Disease"/>
            <person name="Wu L."/>
            <person name="Ma J."/>
        </authorList>
    </citation>
    <scope>NUCLEOTIDE SEQUENCE [LARGE SCALE GENOMIC DNA]</scope>
    <source>
        <strain evidence="2">CGMCC 1.12376</strain>
    </source>
</reference>
<organism evidence="1 2">
    <name type="scientific">Oceanobacillus luteolus</name>
    <dbReference type="NCBI Taxonomy" id="1274358"/>
    <lineage>
        <taxon>Bacteria</taxon>
        <taxon>Bacillati</taxon>
        <taxon>Bacillota</taxon>
        <taxon>Bacilli</taxon>
        <taxon>Bacillales</taxon>
        <taxon>Bacillaceae</taxon>
        <taxon>Oceanobacillus</taxon>
    </lineage>
</organism>
<keyword evidence="2" id="KW-1185">Reference proteome</keyword>
<comment type="caution">
    <text evidence="1">The sequence shown here is derived from an EMBL/GenBank/DDBJ whole genome shotgun (WGS) entry which is preliminary data.</text>
</comment>
<proteinExistence type="predicted"/>
<evidence type="ECO:0000313" key="1">
    <source>
        <dbReference type="EMBL" id="MFD1606518.1"/>
    </source>
</evidence>
<dbReference type="EMBL" id="JBHUDE010000008">
    <property type="protein sequence ID" value="MFD1606518.1"/>
    <property type="molecule type" value="Genomic_DNA"/>
</dbReference>
<dbReference type="RefSeq" id="WP_251515971.1">
    <property type="nucleotide sequence ID" value="NZ_JAMBON010000030.1"/>
</dbReference>
<protein>
    <submittedName>
        <fullName evidence="1">Uncharacterized protein</fullName>
    </submittedName>
</protein>
<sequence length="223" mass="25749">MKGNKTIFVAIIIFLFLVAATYFTEITKSKEVISEKEKELIQYQKMYSELHNDYLEMNSDYESLANELFNMEKNVLESNVGSSDSLPHLGPATVHHKQMKENLISIFYENALGYQLRISKPDFYGNLTIDIVNPVMGINYDYVDYATKLVFGGVITNKQIKKIKLTQDEVYHASILKVNSDYFVWYSLVENKSTPEEPFEVNIKALDDEDNVIWEKTVDEAIK</sequence>
<gene>
    <name evidence="1" type="ORF">ACFSBH_02415</name>
</gene>
<evidence type="ECO:0000313" key="2">
    <source>
        <dbReference type="Proteomes" id="UP001597221"/>
    </source>
</evidence>
<dbReference type="Proteomes" id="UP001597221">
    <property type="component" value="Unassembled WGS sequence"/>
</dbReference>